<comment type="caution">
    <text evidence="2">The sequence shown here is derived from an EMBL/GenBank/DDBJ whole genome shotgun (WGS) entry which is preliminary data.</text>
</comment>
<proteinExistence type="predicted"/>
<dbReference type="Proteomes" id="UP000233551">
    <property type="component" value="Unassembled WGS sequence"/>
</dbReference>
<protein>
    <submittedName>
        <fullName evidence="2">Uncharacterized protein</fullName>
    </submittedName>
</protein>
<dbReference type="AlphaFoldDB" id="A0A2I0K6Y9"/>
<name>A0A2I0K6Y9_PUNGR</name>
<dbReference type="EMBL" id="PGOL01000835">
    <property type="protein sequence ID" value="PKI64319.1"/>
    <property type="molecule type" value="Genomic_DNA"/>
</dbReference>
<evidence type="ECO:0000313" key="2">
    <source>
        <dbReference type="EMBL" id="PKI64319.1"/>
    </source>
</evidence>
<accession>A0A2I0K6Y9</accession>
<evidence type="ECO:0000313" key="3">
    <source>
        <dbReference type="Proteomes" id="UP000233551"/>
    </source>
</evidence>
<keyword evidence="3" id="KW-1185">Reference proteome</keyword>
<organism evidence="2 3">
    <name type="scientific">Punica granatum</name>
    <name type="common">Pomegranate</name>
    <dbReference type="NCBI Taxonomy" id="22663"/>
    <lineage>
        <taxon>Eukaryota</taxon>
        <taxon>Viridiplantae</taxon>
        <taxon>Streptophyta</taxon>
        <taxon>Embryophyta</taxon>
        <taxon>Tracheophyta</taxon>
        <taxon>Spermatophyta</taxon>
        <taxon>Magnoliopsida</taxon>
        <taxon>eudicotyledons</taxon>
        <taxon>Gunneridae</taxon>
        <taxon>Pentapetalae</taxon>
        <taxon>rosids</taxon>
        <taxon>malvids</taxon>
        <taxon>Myrtales</taxon>
        <taxon>Lythraceae</taxon>
        <taxon>Punica</taxon>
    </lineage>
</organism>
<feature type="compositionally biased region" description="Basic and acidic residues" evidence="1">
    <location>
        <begin position="113"/>
        <end position="124"/>
    </location>
</feature>
<sequence length="124" mass="13779">MGYRPARVPLTLDPGNLPALNLRVVNRQVATLSHVCPSDVPWEGGHSLAARFGRAHAVPDESTFRSVQRSRSVIVESKIRNQSSRFMNTQDERDHTNHGPGSRGEPTIMIGLAEKRGRWTDPLT</sequence>
<feature type="region of interest" description="Disordered" evidence="1">
    <location>
        <begin position="82"/>
        <end position="124"/>
    </location>
</feature>
<reference evidence="2 3" key="1">
    <citation type="submission" date="2017-11" db="EMBL/GenBank/DDBJ databases">
        <title>De-novo sequencing of pomegranate (Punica granatum L.) genome.</title>
        <authorList>
            <person name="Akparov Z."/>
            <person name="Amiraslanov A."/>
            <person name="Hajiyeva S."/>
            <person name="Abbasov M."/>
            <person name="Kaur K."/>
            <person name="Hamwieh A."/>
            <person name="Solovyev V."/>
            <person name="Salamov A."/>
            <person name="Braich B."/>
            <person name="Kosarev P."/>
            <person name="Mahmoud A."/>
            <person name="Hajiyev E."/>
            <person name="Babayeva S."/>
            <person name="Izzatullayeva V."/>
            <person name="Mammadov A."/>
            <person name="Mammadov A."/>
            <person name="Sharifova S."/>
            <person name="Ojaghi J."/>
            <person name="Eynullazada K."/>
            <person name="Bayramov B."/>
            <person name="Abdulazimova A."/>
            <person name="Shahmuradov I."/>
        </authorList>
    </citation>
    <scope>NUCLEOTIDE SEQUENCE [LARGE SCALE GENOMIC DNA]</scope>
    <source>
        <strain evidence="3">cv. AG2017</strain>
        <tissue evidence="2">Leaf</tissue>
    </source>
</reference>
<gene>
    <name evidence="2" type="ORF">CRG98_015284</name>
</gene>
<evidence type="ECO:0000256" key="1">
    <source>
        <dbReference type="SAM" id="MobiDB-lite"/>
    </source>
</evidence>